<dbReference type="GO" id="GO:0009737">
    <property type="term" value="P:response to abscisic acid"/>
    <property type="evidence" value="ECO:0007669"/>
    <property type="project" value="InterPro"/>
</dbReference>
<dbReference type="InterPro" id="IPR044224">
    <property type="entry name" value="KOBITO1-like"/>
</dbReference>
<keyword evidence="1" id="KW-0808">Transferase</keyword>
<keyword evidence="2" id="KW-1185">Reference proteome</keyword>
<dbReference type="EMBL" id="OCMF01000001">
    <property type="protein sequence ID" value="SOC78563.1"/>
    <property type="molecule type" value="Genomic_DNA"/>
</dbReference>
<name>A0A285WZP4_9FLAO</name>
<dbReference type="PANTHER" id="PTHR46701:SF7">
    <property type="entry name" value="GLYCOSYLTRANSFERASE-LIKE KOBITO 1"/>
    <property type="match status" value="1"/>
</dbReference>
<proteinExistence type="predicted"/>
<organism evidence="1 2">
    <name type="scientific">Salinimicrobium sediminis</name>
    <dbReference type="NCBI Taxonomy" id="1343891"/>
    <lineage>
        <taxon>Bacteria</taxon>
        <taxon>Pseudomonadati</taxon>
        <taxon>Bacteroidota</taxon>
        <taxon>Flavobacteriia</taxon>
        <taxon>Flavobacteriales</taxon>
        <taxon>Flavobacteriaceae</taxon>
        <taxon>Salinimicrobium</taxon>
    </lineage>
</organism>
<dbReference type="OrthoDB" id="1997677at2"/>
<sequence>MKIALILTVRNEERLLRSNLLYHHAIGVEKVYVYFDNTTDNGRDNIQDLHFVEMSDSVSADNLLQYSYLEKFTRQADEHHTARQCLNAFDASIKAEKDGFEWLISLDADELIATGTEKISNLKDFFSQISVDFNAVKFPVKEVLQAKKNYHNVFAEETRFKSQPRFKRYFQNIFKKFYNPFTSRHEKYIYWYGHQMGKMAIRLNKGLTPFNVHRFIDHEGEKPNTLVKGMLLHYHSYDAKDFIKKYENFDSHPKTYLSGRKVEKLKMFLISVVNHCGKDNKELEDYFEKNLMFQEKEIRKMQRNRVYLIFRREVPVLTEITSVQNVFQNLIK</sequence>
<accession>A0A285WZP4</accession>
<gene>
    <name evidence="1" type="ORF">SAMN06296241_0073</name>
</gene>
<dbReference type="AlphaFoldDB" id="A0A285WZP4"/>
<protein>
    <submittedName>
        <fullName evidence="1">Glycosyl transferase family 2</fullName>
    </submittedName>
</protein>
<reference evidence="2" key="1">
    <citation type="submission" date="2017-09" db="EMBL/GenBank/DDBJ databases">
        <authorList>
            <person name="Varghese N."/>
            <person name="Submissions S."/>
        </authorList>
    </citation>
    <scope>NUCLEOTIDE SEQUENCE [LARGE SCALE GENOMIC DNA]</scope>
    <source>
        <strain evidence="2">CGMCC 1.12641</strain>
    </source>
</reference>
<evidence type="ECO:0000313" key="1">
    <source>
        <dbReference type="EMBL" id="SOC78563.1"/>
    </source>
</evidence>
<dbReference type="Proteomes" id="UP000219193">
    <property type="component" value="Unassembled WGS sequence"/>
</dbReference>
<dbReference type="GO" id="GO:0030244">
    <property type="term" value="P:cellulose biosynthetic process"/>
    <property type="evidence" value="ECO:0007669"/>
    <property type="project" value="InterPro"/>
</dbReference>
<dbReference type="RefSeq" id="WP_097054378.1">
    <property type="nucleotide sequence ID" value="NZ_OCMF01000001.1"/>
</dbReference>
<dbReference type="Pfam" id="PF13704">
    <property type="entry name" value="Glyco_tranf_2_4"/>
    <property type="match status" value="1"/>
</dbReference>
<dbReference type="GO" id="GO:0016740">
    <property type="term" value="F:transferase activity"/>
    <property type="evidence" value="ECO:0007669"/>
    <property type="project" value="UniProtKB-KW"/>
</dbReference>
<dbReference type="PANTHER" id="PTHR46701">
    <property type="entry name" value="GLYCOSYLTRANSFERASE-LIKE KOBITO 1"/>
    <property type="match status" value="1"/>
</dbReference>
<evidence type="ECO:0000313" key="2">
    <source>
        <dbReference type="Proteomes" id="UP000219193"/>
    </source>
</evidence>